<evidence type="ECO:0000313" key="3">
    <source>
        <dbReference type="Proteomes" id="UP001079657"/>
    </source>
</evidence>
<keyword evidence="1" id="KW-0472">Membrane</keyword>
<proteinExistence type="predicted"/>
<keyword evidence="1" id="KW-1133">Transmembrane helix</keyword>
<evidence type="ECO:0008006" key="4">
    <source>
        <dbReference type="Google" id="ProtNLM"/>
    </source>
</evidence>
<organism evidence="2 3">
    <name type="scientific">Clostridium ganghwense</name>
    <dbReference type="NCBI Taxonomy" id="312089"/>
    <lineage>
        <taxon>Bacteria</taxon>
        <taxon>Bacillati</taxon>
        <taxon>Bacillota</taxon>
        <taxon>Clostridia</taxon>
        <taxon>Eubacteriales</taxon>
        <taxon>Clostridiaceae</taxon>
        <taxon>Clostridium</taxon>
    </lineage>
</organism>
<keyword evidence="3" id="KW-1185">Reference proteome</keyword>
<gene>
    <name evidence="2" type="ORF">OXH55_04900</name>
</gene>
<accession>A0ABT4CPF5</accession>
<name>A0ABT4CPF5_9CLOT</name>
<feature type="transmembrane region" description="Helical" evidence="1">
    <location>
        <begin position="53"/>
        <end position="73"/>
    </location>
</feature>
<evidence type="ECO:0000256" key="1">
    <source>
        <dbReference type="SAM" id="Phobius"/>
    </source>
</evidence>
<dbReference type="EMBL" id="JAPQES010000001">
    <property type="protein sequence ID" value="MCY6369961.1"/>
    <property type="molecule type" value="Genomic_DNA"/>
</dbReference>
<dbReference type="Proteomes" id="UP001079657">
    <property type="component" value="Unassembled WGS sequence"/>
</dbReference>
<evidence type="ECO:0000313" key="2">
    <source>
        <dbReference type="EMBL" id="MCY6369961.1"/>
    </source>
</evidence>
<protein>
    <recommendedName>
        <fullName evidence="4">DUF3784 domain-containing protein</fullName>
    </recommendedName>
</protein>
<keyword evidence="1" id="KW-0812">Transmembrane</keyword>
<dbReference type="RefSeq" id="WP_268048420.1">
    <property type="nucleotide sequence ID" value="NZ_JAPQES010000001.1"/>
</dbReference>
<reference evidence="2" key="1">
    <citation type="submission" date="2022-12" db="EMBL/GenBank/DDBJ databases">
        <authorList>
            <person name="Wang J."/>
        </authorList>
    </citation>
    <scope>NUCLEOTIDE SEQUENCE</scope>
    <source>
        <strain evidence="2">HY-42-06</strain>
    </source>
</reference>
<comment type="caution">
    <text evidence="2">The sequence shown here is derived from an EMBL/GenBank/DDBJ whole genome shotgun (WGS) entry which is preliminary data.</text>
</comment>
<sequence>MLFLFIGGLFLVLGAMYIVNATKPTFDITKIKGKQKSGETDEQYIQRLRKKSLISGIFMVIFGVFCIGFALFFPYPA</sequence>